<reference evidence="16 17" key="1">
    <citation type="submission" date="2019-07" db="EMBL/GenBank/DDBJ databases">
        <title>Draft genome assembly of a fouling barnacle, Amphibalanus amphitrite (Darwin, 1854): The first reference genome for Thecostraca.</title>
        <authorList>
            <person name="Kim W."/>
        </authorList>
    </citation>
    <scope>NUCLEOTIDE SEQUENCE [LARGE SCALE GENOMIC DNA]</scope>
    <source>
        <strain evidence="16">SNU_AA5</strain>
        <tissue evidence="16">Soma without cirri and trophi</tissue>
    </source>
</reference>
<proteinExistence type="inferred from homology"/>
<keyword evidence="6 14" id="KW-1133">Transmembrane helix</keyword>
<protein>
    <submittedName>
        <fullName evidence="16">Ionotropic receptor 25a</fullName>
    </submittedName>
</protein>
<feature type="transmembrane region" description="Helical" evidence="14">
    <location>
        <begin position="162"/>
        <end position="180"/>
    </location>
</feature>
<dbReference type="EMBL" id="VIIS01000010">
    <property type="protein sequence ID" value="KAF0314614.1"/>
    <property type="molecule type" value="Genomic_DNA"/>
</dbReference>
<dbReference type="PANTHER" id="PTHR42643">
    <property type="entry name" value="IONOTROPIC RECEPTOR 20A-RELATED"/>
    <property type="match status" value="1"/>
</dbReference>
<dbReference type="SUPFAM" id="SSF81324">
    <property type="entry name" value="Voltage-gated potassium channels"/>
    <property type="match status" value="1"/>
</dbReference>
<evidence type="ECO:0000256" key="2">
    <source>
        <dbReference type="ARBA" id="ARBA00008685"/>
    </source>
</evidence>
<feature type="domain" description="Ionotropic glutamate receptor L-glutamate and glycine-binding" evidence="15">
    <location>
        <begin position="40"/>
        <end position="100"/>
    </location>
</feature>
<evidence type="ECO:0000256" key="8">
    <source>
        <dbReference type="ARBA" id="ARBA00023065"/>
    </source>
</evidence>
<keyword evidence="12" id="KW-1071">Ligand-gated ion channel</keyword>
<dbReference type="InterPro" id="IPR001320">
    <property type="entry name" value="Iontro_rcpt_C"/>
</dbReference>
<dbReference type="SMART" id="SM00918">
    <property type="entry name" value="Lig_chan-Glu_bd"/>
    <property type="match status" value="1"/>
</dbReference>
<evidence type="ECO:0000259" key="15">
    <source>
        <dbReference type="SMART" id="SM00918"/>
    </source>
</evidence>
<keyword evidence="5 14" id="KW-0812">Transmembrane</keyword>
<keyword evidence="9 14" id="KW-0472">Membrane</keyword>
<keyword evidence="4" id="KW-1003">Cell membrane</keyword>
<feature type="transmembrane region" description="Helical" evidence="14">
    <location>
        <begin position="200"/>
        <end position="217"/>
    </location>
</feature>
<accession>A0A6A4XEY9</accession>
<evidence type="ECO:0000256" key="13">
    <source>
        <dbReference type="ARBA" id="ARBA00023303"/>
    </source>
</evidence>
<feature type="transmembrane region" description="Helical" evidence="14">
    <location>
        <begin position="223"/>
        <end position="243"/>
    </location>
</feature>
<dbReference type="SUPFAM" id="SSF53850">
    <property type="entry name" value="Periplasmic binding protein-like II"/>
    <property type="match status" value="1"/>
</dbReference>
<dbReference type="Pfam" id="PF00060">
    <property type="entry name" value="Lig_chan"/>
    <property type="match status" value="1"/>
</dbReference>
<evidence type="ECO:0000256" key="9">
    <source>
        <dbReference type="ARBA" id="ARBA00023136"/>
    </source>
</evidence>
<keyword evidence="13" id="KW-0407">Ion channel</keyword>
<dbReference type="Proteomes" id="UP000440578">
    <property type="component" value="Unassembled WGS sequence"/>
</dbReference>
<comment type="caution">
    <text evidence="16">The sequence shown here is derived from an EMBL/GenBank/DDBJ whole genome shotgun (WGS) entry which is preliminary data.</text>
</comment>
<keyword evidence="8" id="KW-0406">Ion transport</keyword>
<dbReference type="InterPro" id="IPR019594">
    <property type="entry name" value="Glu/Gly-bd"/>
</dbReference>
<keyword evidence="17" id="KW-1185">Reference proteome</keyword>
<evidence type="ECO:0000256" key="7">
    <source>
        <dbReference type="ARBA" id="ARBA00023054"/>
    </source>
</evidence>
<keyword evidence="10 16" id="KW-0675">Receptor</keyword>
<dbReference type="OrthoDB" id="6366681at2759"/>
<evidence type="ECO:0000256" key="10">
    <source>
        <dbReference type="ARBA" id="ARBA00023170"/>
    </source>
</evidence>
<evidence type="ECO:0000313" key="16">
    <source>
        <dbReference type="EMBL" id="KAF0314614.1"/>
    </source>
</evidence>
<dbReference type="GO" id="GO:0015276">
    <property type="term" value="F:ligand-gated monoatomic ion channel activity"/>
    <property type="evidence" value="ECO:0007669"/>
    <property type="project" value="InterPro"/>
</dbReference>
<dbReference type="AlphaFoldDB" id="A0A6A4XEY9"/>
<evidence type="ECO:0000313" key="17">
    <source>
        <dbReference type="Proteomes" id="UP000440578"/>
    </source>
</evidence>
<evidence type="ECO:0000256" key="6">
    <source>
        <dbReference type="ARBA" id="ARBA00022989"/>
    </source>
</evidence>
<dbReference type="InterPro" id="IPR052192">
    <property type="entry name" value="Insect_Ionotropic_Sensory_Rcpt"/>
</dbReference>
<gene>
    <name evidence="16" type="primary">Ir25a_3</name>
    <name evidence="16" type="ORF">FJT64_014951</name>
</gene>
<keyword evidence="7" id="KW-0175">Coiled coil</keyword>
<evidence type="ECO:0000256" key="11">
    <source>
        <dbReference type="ARBA" id="ARBA00023180"/>
    </source>
</evidence>
<dbReference type="Pfam" id="PF10613">
    <property type="entry name" value="Lig_chan-Glu_bd"/>
    <property type="match status" value="1"/>
</dbReference>
<keyword evidence="11" id="KW-0325">Glycoprotein</keyword>
<dbReference type="GO" id="GO:0050906">
    <property type="term" value="P:detection of stimulus involved in sensory perception"/>
    <property type="evidence" value="ECO:0007669"/>
    <property type="project" value="UniProtKB-ARBA"/>
</dbReference>
<evidence type="ECO:0000256" key="4">
    <source>
        <dbReference type="ARBA" id="ARBA00022475"/>
    </source>
</evidence>
<comment type="similarity">
    <text evidence="2">Belongs to the glutamate-gated ion channel (TC 1.A.10.1) family.</text>
</comment>
<name>A0A6A4XEY9_AMPAM</name>
<sequence>MEKFGGLLSVGKPWAIEDPDQVVGPNATAELIVTTVHDPPYMVVDRHADGSSSCSGYLYDLWSIMASALNIRFRMVPLLSGDFGALRNGTWSGMIGELAYGRADVAVTTLDITPSRATVVDFLDTFPVNSVTYRFYVRAGEGETLSLTGNLFKALLKPLHAHVWWTILASLLVLSLILWVIQKEGSSKGKKRLGKRESDWPSCLFLCFMTAAGQGWTTTPTSLSGRIITICCWMLGIIITAGYTANLISYLTTGGVNAPIVSLKHFSEEPEWKLSVPVVTSNERVRSAANTANKDLALN</sequence>
<evidence type="ECO:0000256" key="14">
    <source>
        <dbReference type="SAM" id="Phobius"/>
    </source>
</evidence>
<keyword evidence="3" id="KW-0813">Transport</keyword>
<evidence type="ECO:0000256" key="1">
    <source>
        <dbReference type="ARBA" id="ARBA00004651"/>
    </source>
</evidence>
<evidence type="ECO:0000256" key="12">
    <source>
        <dbReference type="ARBA" id="ARBA00023286"/>
    </source>
</evidence>
<dbReference type="GO" id="GO:0005886">
    <property type="term" value="C:plasma membrane"/>
    <property type="evidence" value="ECO:0007669"/>
    <property type="project" value="UniProtKB-SubCell"/>
</dbReference>
<comment type="subcellular location">
    <subcellularLocation>
        <location evidence="1">Cell membrane</location>
        <topology evidence="1">Multi-pass membrane protein</topology>
    </subcellularLocation>
</comment>
<evidence type="ECO:0000256" key="5">
    <source>
        <dbReference type="ARBA" id="ARBA00022692"/>
    </source>
</evidence>
<evidence type="ECO:0000256" key="3">
    <source>
        <dbReference type="ARBA" id="ARBA00022448"/>
    </source>
</evidence>
<dbReference type="FunFam" id="3.40.190.10:FF:000078">
    <property type="entry name" value="glutamate receptor ionotropic, NMDA 3B"/>
    <property type="match status" value="1"/>
</dbReference>
<dbReference type="GO" id="GO:0043226">
    <property type="term" value="C:organelle"/>
    <property type="evidence" value="ECO:0007669"/>
    <property type="project" value="UniProtKB-ARBA"/>
</dbReference>
<dbReference type="Gene3D" id="1.10.287.70">
    <property type="match status" value="1"/>
</dbReference>
<organism evidence="16 17">
    <name type="scientific">Amphibalanus amphitrite</name>
    <name type="common">Striped barnacle</name>
    <name type="synonym">Balanus amphitrite</name>
    <dbReference type="NCBI Taxonomy" id="1232801"/>
    <lineage>
        <taxon>Eukaryota</taxon>
        <taxon>Metazoa</taxon>
        <taxon>Ecdysozoa</taxon>
        <taxon>Arthropoda</taxon>
        <taxon>Crustacea</taxon>
        <taxon>Multicrustacea</taxon>
        <taxon>Cirripedia</taxon>
        <taxon>Thoracica</taxon>
        <taxon>Thoracicalcarea</taxon>
        <taxon>Balanomorpha</taxon>
        <taxon>Balanoidea</taxon>
        <taxon>Balanidae</taxon>
        <taxon>Amphibalaninae</taxon>
        <taxon>Amphibalanus</taxon>
    </lineage>
</organism>
<dbReference type="PANTHER" id="PTHR42643:SF30">
    <property type="entry name" value="IONOTROPIC RECEPTOR 40A-RELATED"/>
    <property type="match status" value="1"/>
</dbReference>
<dbReference type="Gene3D" id="3.40.190.10">
    <property type="entry name" value="Periplasmic binding protein-like II"/>
    <property type="match status" value="1"/>
</dbReference>